<evidence type="ECO:0000313" key="4">
    <source>
        <dbReference type="Proteomes" id="UP000292702"/>
    </source>
</evidence>
<feature type="region of interest" description="Disordered" evidence="1">
    <location>
        <begin position="72"/>
        <end position="160"/>
    </location>
</feature>
<evidence type="ECO:0000313" key="3">
    <source>
        <dbReference type="EMBL" id="TCD68633.1"/>
    </source>
</evidence>
<sequence length="160" mass="17314">MRFTVTLSGLLIAVASFSSTLAVPIHSASSSQARRGYDESAVLARSDNTLLVRDVLQAMRARDVADLDTRAAGGTMQTLAKREPLKPSEGTETPKKQPTPNTNVAEATGTTVGRLMRDDRLTPQQTDRLRHAFTTDASRALGETPAPFHPSDRPPVEHHT</sequence>
<keyword evidence="4" id="KW-1185">Reference proteome</keyword>
<reference evidence="3 4" key="1">
    <citation type="submission" date="2018-11" db="EMBL/GenBank/DDBJ databases">
        <title>Genome assembly of Steccherinum ochraceum LE-BIN_3174, the white-rot fungus of the Steccherinaceae family (The Residual Polyporoid clade, Polyporales, Basidiomycota).</title>
        <authorList>
            <person name="Fedorova T.V."/>
            <person name="Glazunova O.A."/>
            <person name="Landesman E.O."/>
            <person name="Moiseenko K.V."/>
            <person name="Psurtseva N.V."/>
            <person name="Savinova O.S."/>
            <person name="Shakhova N.V."/>
            <person name="Tyazhelova T.V."/>
            <person name="Vasina D.V."/>
        </authorList>
    </citation>
    <scope>NUCLEOTIDE SEQUENCE [LARGE SCALE GENOMIC DNA]</scope>
    <source>
        <strain evidence="3 4">LE-BIN_3174</strain>
    </source>
</reference>
<feature type="chain" id="PRO_5020963475" evidence="2">
    <location>
        <begin position="23"/>
        <end position="160"/>
    </location>
</feature>
<gene>
    <name evidence="3" type="ORF">EIP91_010288</name>
</gene>
<evidence type="ECO:0000256" key="1">
    <source>
        <dbReference type="SAM" id="MobiDB-lite"/>
    </source>
</evidence>
<dbReference type="EMBL" id="RWJN01000061">
    <property type="protein sequence ID" value="TCD68633.1"/>
    <property type="molecule type" value="Genomic_DNA"/>
</dbReference>
<proteinExistence type="predicted"/>
<organism evidence="3 4">
    <name type="scientific">Steccherinum ochraceum</name>
    <dbReference type="NCBI Taxonomy" id="92696"/>
    <lineage>
        <taxon>Eukaryota</taxon>
        <taxon>Fungi</taxon>
        <taxon>Dikarya</taxon>
        <taxon>Basidiomycota</taxon>
        <taxon>Agaricomycotina</taxon>
        <taxon>Agaricomycetes</taxon>
        <taxon>Polyporales</taxon>
        <taxon>Steccherinaceae</taxon>
        <taxon>Steccherinum</taxon>
    </lineage>
</organism>
<feature type="signal peptide" evidence="2">
    <location>
        <begin position="1"/>
        <end position="22"/>
    </location>
</feature>
<accession>A0A4R0RNI4</accession>
<dbReference type="Proteomes" id="UP000292702">
    <property type="component" value="Unassembled WGS sequence"/>
</dbReference>
<feature type="compositionally biased region" description="Polar residues" evidence="1">
    <location>
        <begin position="96"/>
        <end position="111"/>
    </location>
</feature>
<dbReference type="AlphaFoldDB" id="A0A4R0RNI4"/>
<feature type="compositionally biased region" description="Basic and acidic residues" evidence="1">
    <location>
        <begin position="150"/>
        <end position="160"/>
    </location>
</feature>
<keyword evidence="2" id="KW-0732">Signal</keyword>
<evidence type="ECO:0000256" key="2">
    <source>
        <dbReference type="SAM" id="SignalP"/>
    </source>
</evidence>
<protein>
    <submittedName>
        <fullName evidence="3">Uncharacterized protein</fullName>
    </submittedName>
</protein>
<comment type="caution">
    <text evidence="3">The sequence shown here is derived from an EMBL/GenBank/DDBJ whole genome shotgun (WGS) entry which is preliminary data.</text>
</comment>
<name>A0A4R0RNI4_9APHY</name>